<dbReference type="RefSeq" id="WP_015402945.1">
    <property type="nucleotide sequence ID" value="NC_020304.1"/>
</dbReference>
<name>M1NBR2_DESSD</name>
<dbReference type="OrthoDB" id="944647at2"/>
<sequence>MEIYVTNLSQYNAGKLVGEWLELPCSEEELQDALSRVLDPDKEYFITDTEGLPFTVNEYDNIYRVNEKLEQYVALEATEALCVTFLLSEGYDWNYSIEHHEDVIVYAEQNLEDVAYSLVEDGCFGAIGTSLENYIDYSAIARDLSYDGYREREEGVFYYVG</sequence>
<dbReference type="Gene3D" id="3.10.20.480">
    <property type="entry name" value="Antirestriction protein ArdA, domain 1"/>
    <property type="match status" value="1"/>
</dbReference>
<dbReference type="Gene3D" id="1.10.10.1190">
    <property type="entry name" value="Antirestriction protein ArdA, domain 3"/>
    <property type="match status" value="1"/>
</dbReference>
<evidence type="ECO:0000313" key="1">
    <source>
        <dbReference type="EMBL" id="AGF77249.1"/>
    </source>
</evidence>
<protein>
    <submittedName>
        <fullName evidence="1">Antirestriction protein (ArdA)</fullName>
    </submittedName>
</protein>
<keyword evidence="2" id="KW-1185">Reference proteome</keyword>
<dbReference type="eggNOG" id="COG4734">
    <property type="taxonomic scope" value="Bacteria"/>
</dbReference>
<dbReference type="InterPro" id="IPR009899">
    <property type="entry name" value="ArdA"/>
</dbReference>
<dbReference type="InterPro" id="IPR041895">
    <property type="entry name" value="ArdA_dom1"/>
</dbReference>
<dbReference type="Proteomes" id="UP000011721">
    <property type="component" value="Chromosome"/>
</dbReference>
<dbReference type="KEGG" id="dsf:UWK_00669"/>
<dbReference type="EMBL" id="CP003985">
    <property type="protein sequence ID" value="AGF77249.1"/>
    <property type="molecule type" value="Genomic_DNA"/>
</dbReference>
<reference evidence="2" key="1">
    <citation type="journal article" date="2013" name="Stand. Genomic Sci.">
        <title>Complete genome sequence of Desulfocapsa sulfexigens, a marine deltaproteobacterium specialized in disproportionating inorganic sulfur compounds.</title>
        <authorList>
            <person name="Finster K.W."/>
            <person name="Kjeldsen K.U."/>
            <person name="Kube M."/>
            <person name="Reinhardt R."/>
            <person name="Mussmann M."/>
            <person name="Amann R."/>
            <person name="Schreiber L."/>
        </authorList>
    </citation>
    <scope>NUCLEOTIDE SEQUENCE [LARGE SCALE GENOMIC DNA]</scope>
    <source>
        <strain evidence="2">DSM 10523 / SB164P1</strain>
    </source>
</reference>
<evidence type="ECO:0000313" key="2">
    <source>
        <dbReference type="Proteomes" id="UP000011721"/>
    </source>
</evidence>
<dbReference type="HOGENOM" id="CLU_102115_1_0_7"/>
<dbReference type="InterPro" id="IPR041893">
    <property type="entry name" value="ArdA_dom3"/>
</dbReference>
<proteinExistence type="predicted"/>
<dbReference type="AlphaFoldDB" id="M1NBR2"/>
<organism evidence="1 2">
    <name type="scientific">Desulfocapsa sulfexigens (strain DSM 10523 / SB164P1)</name>
    <dbReference type="NCBI Taxonomy" id="1167006"/>
    <lineage>
        <taxon>Bacteria</taxon>
        <taxon>Pseudomonadati</taxon>
        <taxon>Thermodesulfobacteriota</taxon>
        <taxon>Desulfobulbia</taxon>
        <taxon>Desulfobulbales</taxon>
        <taxon>Desulfocapsaceae</taxon>
        <taxon>Desulfocapsa</taxon>
    </lineage>
</organism>
<gene>
    <name evidence="1" type="ordered locus">UWK_00669</name>
</gene>
<accession>M1NBR2</accession>
<dbReference type="Pfam" id="PF07275">
    <property type="entry name" value="ArdA"/>
    <property type="match status" value="1"/>
</dbReference>